<dbReference type="SUPFAM" id="SSF53271">
    <property type="entry name" value="PRTase-like"/>
    <property type="match status" value="1"/>
</dbReference>
<feature type="binding site" evidence="15">
    <location>
        <position position="195"/>
    </location>
    <ligand>
        <name>uracil</name>
        <dbReference type="ChEBI" id="CHEBI:17568"/>
    </ligand>
</feature>
<evidence type="ECO:0000256" key="9">
    <source>
        <dbReference type="ARBA" id="ARBA00023134"/>
    </source>
</evidence>
<keyword evidence="20" id="KW-1185">Reference proteome</keyword>
<dbReference type="InterPro" id="IPR034332">
    <property type="entry name" value="Upp_B"/>
</dbReference>
<evidence type="ECO:0000256" key="1">
    <source>
        <dbReference type="ARBA" id="ARBA00005180"/>
    </source>
</evidence>
<evidence type="ECO:0000256" key="5">
    <source>
        <dbReference type="ARBA" id="ARBA00022676"/>
    </source>
</evidence>
<dbReference type="HAMAP" id="MF_01218_B">
    <property type="entry name" value="Upp_B"/>
    <property type="match status" value="1"/>
</dbReference>
<evidence type="ECO:0000256" key="13">
    <source>
        <dbReference type="ARBA" id="ARBA00072146"/>
    </source>
</evidence>
<dbReference type="FunFam" id="3.40.50.2020:FF:000003">
    <property type="entry name" value="Uracil phosphoribosyltransferase"/>
    <property type="match status" value="1"/>
</dbReference>
<evidence type="ECO:0000256" key="6">
    <source>
        <dbReference type="ARBA" id="ARBA00022679"/>
    </source>
</evidence>
<evidence type="ECO:0000313" key="20">
    <source>
        <dbReference type="Proteomes" id="UP000321773"/>
    </source>
</evidence>
<dbReference type="AlphaFoldDB" id="A0A1I6U0Z7"/>
<dbReference type="PANTHER" id="PTHR32315:SF4">
    <property type="entry name" value="URACIL PHOSPHORIBOSYLTRANSFERASE, CHLOROPLASTIC"/>
    <property type="match status" value="1"/>
</dbReference>
<dbReference type="GO" id="GO:0044206">
    <property type="term" value="P:UMP salvage"/>
    <property type="evidence" value="ECO:0007669"/>
    <property type="project" value="UniProtKB-UniRule"/>
</dbReference>
<keyword evidence="6 15" id="KW-0808">Transferase</keyword>
<dbReference type="InterPro" id="IPR000836">
    <property type="entry name" value="PRTase_dom"/>
</dbReference>
<dbReference type="EC" id="2.4.2.9" evidence="3 15"/>
<dbReference type="InterPro" id="IPR005765">
    <property type="entry name" value="UPRT"/>
</dbReference>
<dbReference type="GO" id="GO:0006223">
    <property type="term" value="P:uracil salvage"/>
    <property type="evidence" value="ECO:0007669"/>
    <property type="project" value="InterPro"/>
</dbReference>
<comment type="similarity">
    <text evidence="2 15">Belongs to the UPRTase family.</text>
</comment>
<evidence type="ECO:0000256" key="14">
    <source>
        <dbReference type="ARBA" id="ARBA00079807"/>
    </source>
</evidence>
<dbReference type="PANTHER" id="PTHR32315">
    <property type="entry name" value="ADENINE PHOSPHORIBOSYLTRANSFERASE"/>
    <property type="match status" value="1"/>
</dbReference>
<evidence type="ECO:0000313" key="18">
    <source>
        <dbReference type="EMBL" id="SFS95092.1"/>
    </source>
</evidence>
<dbReference type="OrthoDB" id="9781675at2"/>
<keyword evidence="4 15" id="KW-0021">Allosteric enzyme</keyword>
<dbReference type="InterPro" id="IPR029057">
    <property type="entry name" value="PRTase-like"/>
</dbReference>
<evidence type="ECO:0000256" key="4">
    <source>
        <dbReference type="ARBA" id="ARBA00022533"/>
    </source>
</evidence>
<evidence type="ECO:0000256" key="12">
    <source>
        <dbReference type="ARBA" id="ARBA00056901"/>
    </source>
</evidence>
<sequence>MEKHVHVFHHPLIQHKLGIIREESTGPKEFRELVNEIAKLMAYEITLDLPLTDVTVQTPVAKTTVKRLSGKKLGIVPIMRAGLGMVDGILSLIPVAKVGHIGLYRDPETLEAIEYYAKLPEDAGERELIVVDPMLATGGSASAALTAIKKRGAKNIKFLCLISVKEGIDRIHQDHPDVPIYTGAIDPGLNEKSYIDPGFGDAGDRLFGTK</sequence>
<reference evidence="17 20" key="2">
    <citation type="submission" date="2019-07" db="EMBL/GenBank/DDBJ databases">
        <title>Whole genome shotgun sequence of Halolactibacillus miurensis NBRC 100873.</title>
        <authorList>
            <person name="Hosoyama A."/>
            <person name="Uohara A."/>
            <person name="Ohji S."/>
            <person name="Ichikawa N."/>
        </authorList>
    </citation>
    <scope>NUCLEOTIDE SEQUENCE [LARGE SCALE GENOMIC DNA]</scope>
    <source>
        <strain evidence="17 20">NBRC 100873</strain>
    </source>
</reference>
<keyword evidence="7 15" id="KW-0547">Nucleotide-binding</keyword>
<evidence type="ECO:0000256" key="2">
    <source>
        <dbReference type="ARBA" id="ARBA00009516"/>
    </source>
</evidence>
<dbReference type="GO" id="GO:0004845">
    <property type="term" value="F:uracil phosphoribosyltransferase activity"/>
    <property type="evidence" value="ECO:0007669"/>
    <property type="project" value="UniProtKB-UniRule"/>
</dbReference>
<protein>
    <recommendedName>
        <fullName evidence="13 15">Uracil phosphoribosyltransferase</fullName>
        <ecNumber evidence="3 15">2.4.2.9</ecNumber>
    </recommendedName>
    <alternativeName>
        <fullName evidence="10 15">UMP pyrophosphorylase</fullName>
    </alternativeName>
    <alternativeName>
        <fullName evidence="14 15">UPRTase</fullName>
    </alternativeName>
</protein>
<keyword evidence="9 15" id="KW-0342">GTP-binding</keyword>
<feature type="binding site" evidence="15">
    <location>
        <begin position="132"/>
        <end position="140"/>
    </location>
    <ligand>
        <name>5-phospho-alpha-D-ribose 1-diphosphate</name>
        <dbReference type="ChEBI" id="CHEBI:58017"/>
    </ligand>
</feature>
<dbReference type="UniPathway" id="UPA00574">
    <property type="reaction ID" value="UER00636"/>
</dbReference>
<dbReference type="InterPro" id="IPR050054">
    <property type="entry name" value="UPRTase/APRTase"/>
</dbReference>
<dbReference type="EMBL" id="FPAI01000020">
    <property type="protein sequence ID" value="SFS95092.1"/>
    <property type="molecule type" value="Genomic_DNA"/>
</dbReference>
<evidence type="ECO:0000256" key="8">
    <source>
        <dbReference type="ARBA" id="ARBA00022842"/>
    </source>
</evidence>
<proteinExistence type="inferred from homology"/>
<feature type="binding site" evidence="15">
    <location>
        <begin position="200"/>
        <end position="202"/>
    </location>
    <ligand>
        <name>uracil</name>
        <dbReference type="ChEBI" id="CHEBI:17568"/>
    </ligand>
</feature>
<evidence type="ECO:0000259" key="16">
    <source>
        <dbReference type="Pfam" id="PF14681"/>
    </source>
</evidence>
<evidence type="ECO:0000256" key="15">
    <source>
        <dbReference type="HAMAP-Rule" id="MF_01218"/>
    </source>
</evidence>
<evidence type="ECO:0000313" key="17">
    <source>
        <dbReference type="EMBL" id="GEM04893.1"/>
    </source>
</evidence>
<dbReference type="EMBL" id="BJWJ01000019">
    <property type="protein sequence ID" value="GEM04893.1"/>
    <property type="molecule type" value="Genomic_DNA"/>
</dbReference>
<dbReference type="NCBIfam" id="TIGR01091">
    <property type="entry name" value="upp"/>
    <property type="match status" value="1"/>
</dbReference>
<comment type="pathway">
    <text evidence="1 15">Pyrimidine metabolism; UMP biosynthesis via salvage pathway; UMP from uracil: step 1/1.</text>
</comment>
<feature type="binding site" evidence="15">
    <location>
        <position position="80"/>
    </location>
    <ligand>
        <name>5-phospho-alpha-D-ribose 1-diphosphate</name>
        <dbReference type="ChEBI" id="CHEBI:58017"/>
    </ligand>
</feature>
<evidence type="ECO:0000256" key="11">
    <source>
        <dbReference type="ARBA" id="ARBA00052919"/>
    </source>
</evidence>
<dbReference type="RefSeq" id="WP_062322408.1">
    <property type="nucleotide sequence ID" value="NZ_BJWJ01000019.1"/>
</dbReference>
<dbReference type="GO" id="GO:0000287">
    <property type="term" value="F:magnesium ion binding"/>
    <property type="evidence" value="ECO:0007669"/>
    <property type="project" value="UniProtKB-UniRule"/>
</dbReference>
<reference evidence="18 19" key="1">
    <citation type="submission" date="2016-10" db="EMBL/GenBank/DDBJ databases">
        <authorList>
            <person name="de Groot N.N."/>
        </authorList>
    </citation>
    <scope>NUCLEOTIDE SEQUENCE [LARGE SCALE GENOMIC DNA]</scope>
    <source>
        <strain evidence="18 19">DSM 17074</strain>
    </source>
</reference>
<dbReference type="GO" id="GO:0005737">
    <property type="term" value="C:cytoplasm"/>
    <property type="evidence" value="ECO:0007669"/>
    <property type="project" value="UniProtKB-ARBA"/>
</dbReference>
<dbReference type="Pfam" id="PF14681">
    <property type="entry name" value="UPRTase"/>
    <property type="match status" value="1"/>
</dbReference>
<evidence type="ECO:0000256" key="7">
    <source>
        <dbReference type="ARBA" id="ARBA00022741"/>
    </source>
</evidence>
<dbReference type="CDD" id="cd06223">
    <property type="entry name" value="PRTases_typeI"/>
    <property type="match status" value="1"/>
</dbReference>
<dbReference type="GO" id="GO:0005525">
    <property type="term" value="F:GTP binding"/>
    <property type="evidence" value="ECO:0007669"/>
    <property type="project" value="UniProtKB-KW"/>
</dbReference>
<evidence type="ECO:0000256" key="3">
    <source>
        <dbReference type="ARBA" id="ARBA00011894"/>
    </source>
</evidence>
<comment type="cofactor">
    <cofactor evidence="15">
        <name>Mg(2+)</name>
        <dbReference type="ChEBI" id="CHEBI:18420"/>
    </cofactor>
    <text evidence="15">Binds 1 Mg(2+) ion per subunit. The magnesium is bound as Mg-PRPP.</text>
</comment>
<feature type="domain" description="Phosphoribosyltransferase" evidence="16">
    <location>
        <begin position="8"/>
        <end position="209"/>
    </location>
</feature>
<dbReference type="Proteomes" id="UP000199139">
    <property type="component" value="Unassembled WGS sequence"/>
</dbReference>
<evidence type="ECO:0000313" key="19">
    <source>
        <dbReference type="Proteomes" id="UP000199139"/>
    </source>
</evidence>
<gene>
    <name evidence="15 17" type="primary">upp</name>
    <name evidence="17" type="ORF">HMI01_18810</name>
    <name evidence="18" type="ORF">SAMN05421668_12039</name>
</gene>
<comment type="function">
    <text evidence="12 15">Catalyzes the conversion of uracil and 5-phospho-alpha-D-ribose 1-diphosphate (PRPP) to UMP and diphosphate.</text>
</comment>
<keyword evidence="5 15" id="KW-0328">Glycosyltransferase</keyword>
<dbReference type="Proteomes" id="UP000321773">
    <property type="component" value="Unassembled WGS sequence"/>
</dbReference>
<comment type="catalytic activity">
    <reaction evidence="11 15">
        <text>UMP + diphosphate = 5-phospho-alpha-D-ribose 1-diphosphate + uracil</text>
        <dbReference type="Rhea" id="RHEA:13017"/>
        <dbReference type="ChEBI" id="CHEBI:17568"/>
        <dbReference type="ChEBI" id="CHEBI:33019"/>
        <dbReference type="ChEBI" id="CHEBI:57865"/>
        <dbReference type="ChEBI" id="CHEBI:58017"/>
        <dbReference type="EC" id="2.4.2.9"/>
    </reaction>
</comment>
<dbReference type="STRING" id="306541.SAMN05421668_12039"/>
<keyword evidence="8 15" id="KW-0460">Magnesium</keyword>
<dbReference type="Gene3D" id="3.40.50.2020">
    <property type="match status" value="1"/>
</dbReference>
<comment type="activity regulation">
    <text evidence="15">Allosterically activated by GTP.</text>
</comment>
<organism evidence="18 19">
    <name type="scientific">Halolactibacillus miurensis</name>
    <dbReference type="NCBI Taxonomy" id="306541"/>
    <lineage>
        <taxon>Bacteria</taxon>
        <taxon>Bacillati</taxon>
        <taxon>Bacillota</taxon>
        <taxon>Bacilli</taxon>
        <taxon>Bacillales</taxon>
        <taxon>Bacillaceae</taxon>
        <taxon>Halolactibacillus</taxon>
    </lineage>
</organism>
<feature type="binding site" evidence="15">
    <location>
        <position position="201"/>
    </location>
    <ligand>
        <name>5-phospho-alpha-D-ribose 1-diphosphate</name>
        <dbReference type="ChEBI" id="CHEBI:58017"/>
    </ligand>
</feature>
<accession>A0A1I6U0Z7</accession>
<feature type="binding site" evidence="15">
    <location>
        <position position="105"/>
    </location>
    <ligand>
        <name>5-phospho-alpha-D-ribose 1-diphosphate</name>
        <dbReference type="ChEBI" id="CHEBI:58017"/>
    </ligand>
</feature>
<evidence type="ECO:0000256" key="10">
    <source>
        <dbReference type="ARBA" id="ARBA00031082"/>
    </source>
</evidence>
<dbReference type="NCBIfam" id="NF001097">
    <property type="entry name" value="PRK00129.1"/>
    <property type="match status" value="1"/>
</dbReference>
<name>A0A1I6U0Z7_9BACI</name>